<reference evidence="7" key="1">
    <citation type="submission" date="2023-07" db="EMBL/GenBank/DDBJ databases">
        <authorList>
            <consortium name="AG Swart"/>
            <person name="Singh M."/>
            <person name="Singh A."/>
            <person name="Seah K."/>
            <person name="Emmerich C."/>
        </authorList>
    </citation>
    <scope>NUCLEOTIDE SEQUENCE</scope>
    <source>
        <strain evidence="7">DP1</strain>
    </source>
</reference>
<dbReference type="InterPro" id="IPR001471">
    <property type="entry name" value="AP2/ERF_dom"/>
</dbReference>
<gene>
    <name evidence="7" type="ORF">ECRASSUSDP1_LOCUS26153</name>
</gene>
<dbReference type="PROSITE" id="PS51032">
    <property type="entry name" value="AP2_ERF"/>
    <property type="match status" value="1"/>
</dbReference>
<dbReference type="GO" id="GO:0005634">
    <property type="term" value="C:nucleus"/>
    <property type="evidence" value="ECO:0007669"/>
    <property type="project" value="UniProtKB-SubCell"/>
</dbReference>
<keyword evidence="8" id="KW-1185">Reference proteome</keyword>
<keyword evidence="4" id="KW-0804">Transcription</keyword>
<evidence type="ECO:0000313" key="8">
    <source>
        <dbReference type="Proteomes" id="UP001295684"/>
    </source>
</evidence>
<protein>
    <recommendedName>
        <fullName evidence="6">AP2/ERF domain-containing protein</fullName>
    </recommendedName>
</protein>
<feature type="domain" description="AP2/ERF" evidence="6">
    <location>
        <begin position="109"/>
        <end position="173"/>
    </location>
</feature>
<evidence type="ECO:0000259" key="6">
    <source>
        <dbReference type="PROSITE" id="PS51032"/>
    </source>
</evidence>
<evidence type="ECO:0000256" key="2">
    <source>
        <dbReference type="ARBA" id="ARBA00023015"/>
    </source>
</evidence>
<dbReference type="GO" id="GO:0003700">
    <property type="term" value="F:DNA-binding transcription factor activity"/>
    <property type="evidence" value="ECO:0007669"/>
    <property type="project" value="InterPro"/>
</dbReference>
<dbReference type="AlphaFoldDB" id="A0AAD2D7Y2"/>
<evidence type="ECO:0000256" key="5">
    <source>
        <dbReference type="ARBA" id="ARBA00023242"/>
    </source>
</evidence>
<evidence type="ECO:0000256" key="4">
    <source>
        <dbReference type="ARBA" id="ARBA00023163"/>
    </source>
</evidence>
<accession>A0AAD2D7Y2</accession>
<organism evidence="7 8">
    <name type="scientific">Euplotes crassus</name>
    <dbReference type="NCBI Taxonomy" id="5936"/>
    <lineage>
        <taxon>Eukaryota</taxon>
        <taxon>Sar</taxon>
        <taxon>Alveolata</taxon>
        <taxon>Ciliophora</taxon>
        <taxon>Intramacronucleata</taxon>
        <taxon>Spirotrichea</taxon>
        <taxon>Hypotrichia</taxon>
        <taxon>Euplotida</taxon>
        <taxon>Euplotidae</taxon>
        <taxon>Moneuplotes</taxon>
    </lineage>
</organism>
<keyword evidence="2" id="KW-0805">Transcription regulation</keyword>
<name>A0AAD2D7Y2_EUPCR</name>
<dbReference type="Proteomes" id="UP001295684">
    <property type="component" value="Unassembled WGS sequence"/>
</dbReference>
<evidence type="ECO:0000256" key="1">
    <source>
        <dbReference type="ARBA" id="ARBA00004123"/>
    </source>
</evidence>
<keyword evidence="3" id="KW-0238">DNA-binding</keyword>
<sequence length="206" mass="23431">MININNDFCLCDVSVQFQQHQLLQPMSQQEQPQWRTGWEPQLSLSQFNQSQYSAVPAIGRVPYTCQKQVKTIHTYDFSKHQKKLKAKLCPLLGTGLAFVTAKKKANLCKGKKVSKRRSKYTGVTKNSINYQTLIVVRGKKTYVGSFPLELDAAITFDFYSLMLHSDKAPTNFAWKAEDILEMVESFNLNGGVFEPARFHSKLINSS</sequence>
<comment type="caution">
    <text evidence="7">The sequence shown here is derived from an EMBL/GenBank/DDBJ whole genome shotgun (WGS) entry which is preliminary data.</text>
</comment>
<evidence type="ECO:0000313" key="7">
    <source>
        <dbReference type="EMBL" id="CAI2384619.1"/>
    </source>
</evidence>
<dbReference type="EMBL" id="CAMPGE010026954">
    <property type="protein sequence ID" value="CAI2384619.1"/>
    <property type="molecule type" value="Genomic_DNA"/>
</dbReference>
<dbReference type="SUPFAM" id="SSF54171">
    <property type="entry name" value="DNA-binding domain"/>
    <property type="match status" value="1"/>
</dbReference>
<dbReference type="InterPro" id="IPR016177">
    <property type="entry name" value="DNA-bd_dom_sf"/>
</dbReference>
<keyword evidence="5" id="KW-0539">Nucleus</keyword>
<comment type="subcellular location">
    <subcellularLocation>
        <location evidence="1">Nucleus</location>
    </subcellularLocation>
</comment>
<dbReference type="GO" id="GO:0003677">
    <property type="term" value="F:DNA binding"/>
    <property type="evidence" value="ECO:0007669"/>
    <property type="project" value="UniProtKB-KW"/>
</dbReference>
<proteinExistence type="predicted"/>
<evidence type="ECO:0000256" key="3">
    <source>
        <dbReference type="ARBA" id="ARBA00023125"/>
    </source>
</evidence>